<dbReference type="OrthoDB" id="2628419at2759"/>
<proteinExistence type="predicted"/>
<feature type="transmembrane region" description="Helical" evidence="1">
    <location>
        <begin position="167"/>
        <end position="188"/>
    </location>
</feature>
<evidence type="ECO:0000313" key="3">
    <source>
        <dbReference type="Proteomes" id="UP000799118"/>
    </source>
</evidence>
<feature type="transmembrane region" description="Helical" evidence="1">
    <location>
        <begin position="208"/>
        <end position="231"/>
    </location>
</feature>
<dbReference type="AlphaFoldDB" id="A0A6A4GZF9"/>
<keyword evidence="1" id="KW-1133">Transmembrane helix</keyword>
<reference evidence="2" key="1">
    <citation type="journal article" date="2019" name="Environ. Microbiol.">
        <title>Fungal ecological strategies reflected in gene transcription - a case study of two litter decomposers.</title>
        <authorList>
            <person name="Barbi F."/>
            <person name="Kohler A."/>
            <person name="Barry K."/>
            <person name="Baskaran P."/>
            <person name="Daum C."/>
            <person name="Fauchery L."/>
            <person name="Ihrmark K."/>
            <person name="Kuo A."/>
            <person name="LaButti K."/>
            <person name="Lipzen A."/>
            <person name="Morin E."/>
            <person name="Grigoriev I.V."/>
            <person name="Henrissat B."/>
            <person name="Lindahl B."/>
            <person name="Martin F."/>
        </authorList>
    </citation>
    <scope>NUCLEOTIDE SEQUENCE</scope>
    <source>
        <strain evidence="2">JB14</strain>
    </source>
</reference>
<organism evidence="2 3">
    <name type="scientific">Gymnopus androsaceus JB14</name>
    <dbReference type="NCBI Taxonomy" id="1447944"/>
    <lineage>
        <taxon>Eukaryota</taxon>
        <taxon>Fungi</taxon>
        <taxon>Dikarya</taxon>
        <taxon>Basidiomycota</taxon>
        <taxon>Agaricomycotina</taxon>
        <taxon>Agaricomycetes</taxon>
        <taxon>Agaricomycetidae</taxon>
        <taxon>Agaricales</taxon>
        <taxon>Marasmiineae</taxon>
        <taxon>Omphalotaceae</taxon>
        <taxon>Gymnopus</taxon>
    </lineage>
</organism>
<keyword evidence="3" id="KW-1185">Reference proteome</keyword>
<evidence type="ECO:0000313" key="2">
    <source>
        <dbReference type="EMBL" id="KAE9390485.1"/>
    </source>
</evidence>
<feature type="transmembrane region" description="Helical" evidence="1">
    <location>
        <begin position="48"/>
        <end position="67"/>
    </location>
</feature>
<keyword evidence="1" id="KW-0472">Membrane</keyword>
<dbReference type="EMBL" id="ML769656">
    <property type="protein sequence ID" value="KAE9390485.1"/>
    <property type="molecule type" value="Genomic_DNA"/>
</dbReference>
<dbReference type="Proteomes" id="UP000799118">
    <property type="component" value="Unassembled WGS sequence"/>
</dbReference>
<protein>
    <recommendedName>
        <fullName evidence="4">MARVEL domain-containing protein</fullName>
    </recommendedName>
</protein>
<feature type="transmembrane region" description="Helical" evidence="1">
    <location>
        <begin position="132"/>
        <end position="155"/>
    </location>
</feature>
<sequence>MCECTSTALCFSSCKVSLNCDSSMVQSVIYAVSSATIPNISNSLTSTISLIAAIFGAFYLSVLLWVLNFSRMHPRALKREYSRRLQKYAPFAYAFLVTNSLVEASCTFWLLIQYVHQQGLSSLSSKTGLQLIILSSCWTMFTAGMLTILFIHPAWSTHPLASVGSQTVWVFLTLCFWVVGITFLARALPPRFFSGSCASLAYCGQFRALFALSLLEVIILTGAMITMLWIVRQSIHEALQRVSRQLVVSMVSAR</sequence>
<feature type="transmembrane region" description="Helical" evidence="1">
    <location>
        <begin position="88"/>
        <end position="112"/>
    </location>
</feature>
<keyword evidence="1" id="KW-0812">Transmembrane</keyword>
<gene>
    <name evidence="2" type="ORF">BT96DRAFT_1024527</name>
</gene>
<evidence type="ECO:0008006" key="4">
    <source>
        <dbReference type="Google" id="ProtNLM"/>
    </source>
</evidence>
<accession>A0A6A4GZF9</accession>
<evidence type="ECO:0000256" key="1">
    <source>
        <dbReference type="SAM" id="Phobius"/>
    </source>
</evidence>
<name>A0A6A4GZF9_9AGAR</name>